<evidence type="ECO:0000313" key="1">
    <source>
        <dbReference type="EMBL" id="QCW81009.1"/>
    </source>
</evidence>
<keyword evidence="2" id="KW-1185">Reference proteome</keyword>
<sequence length="217" mass="24123">MIVRIVFIVALFLPFRVVAWDDDAVLSFIGRVNPTLLAQQNVTKAYAKPDALTWALQNTSLAGRVGVGGTEFRDDPYTVFGGLQINIPLSSVKEEREAALKQVAEAKAFDDMLSRVVADIVQLRQLEADLEASEVKRTFLKEKAAWVKDRIDQGYASDMNELWQIGSKVNAEDALVAKDTLLIKTQRYKLARYAGPEWRTLLAYLEGKTETLGGTDG</sequence>
<dbReference type="OrthoDB" id="5564910at2"/>
<dbReference type="RefSeq" id="WP_017841273.1">
    <property type="nucleotide sequence ID" value="NZ_CP035467.1"/>
</dbReference>
<organism evidence="1 2">
    <name type="scientific">Methylotuvimicrobium buryatense</name>
    <name type="common">Methylomicrobium buryatense</name>
    <dbReference type="NCBI Taxonomy" id="95641"/>
    <lineage>
        <taxon>Bacteria</taxon>
        <taxon>Pseudomonadati</taxon>
        <taxon>Pseudomonadota</taxon>
        <taxon>Gammaproteobacteria</taxon>
        <taxon>Methylococcales</taxon>
        <taxon>Methylococcaceae</taxon>
        <taxon>Methylotuvimicrobium</taxon>
    </lineage>
</organism>
<accession>A0A4P9UIP8</accession>
<evidence type="ECO:0000313" key="2">
    <source>
        <dbReference type="Proteomes" id="UP000305881"/>
    </source>
</evidence>
<proteinExistence type="predicted"/>
<gene>
    <name evidence="1" type="ORF">EQU24_01125</name>
</gene>
<name>A0A4P9UIP8_METBY</name>
<protein>
    <recommendedName>
        <fullName evidence="3">TolC family protein</fullName>
    </recommendedName>
</protein>
<dbReference type="Proteomes" id="UP000305881">
    <property type="component" value="Chromosome"/>
</dbReference>
<reference evidence="2" key="1">
    <citation type="journal article" date="2019" name="J. Bacteriol.">
        <title>A Mutagenic Screen Identifies a TonB-Dependent Receptor Required for the Lanthanide Metal Switch in the Type I Methanotroph 'Methylotuvimicrobium buryatense' 5GB1C.</title>
        <authorList>
            <person name="Groom J.D."/>
            <person name="Ford S.M."/>
            <person name="Pesesky M.W."/>
            <person name="Lidstrom M.E."/>
        </authorList>
    </citation>
    <scope>NUCLEOTIDE SEQUENCE [LARGE SCALE GENOMIC DNA]</scope>
    <source>
        <strain evidence="2">5GB1C</strain>
    </source>
</reference>
<dbReference type="EMBL" id="CP035467">
    <property type="protein sequence ID" value="QCW81009.1"/>
    <property type="molecule type" value="Genomic_DNA"/>
</dbReference>
<dbReference type="AlphaFoldDB" id="A0A4P9UIP8"/>
<dbReference type="KEGG" id="mbur:EQU24_01125"/>
<dbReference type="STRING" id="675511.GCA_000341735_02778"/>
<evidence type="ECO:0008006" key="3">
    <source>
        <dbReference type="Google" id="ProtNLM"/>
    </source>
</evidence>